<reference evidence="3" key="1">
    <citation type="submission" date="2011-05" db="EMBL/GenBank/DDBJ databases">
        <authorList>
            <person name="Richards S.R."/>
            <person name="Qu J."/>
            <person name="Jiang H."/>
            <person name="Jhangiani S.N."/>
            <person name="Agravi P."/>
            <person name="Goodspeed R."/>
            <person name="Gross S."/>
            <person name="Mandapat C."/>
            <person name="Jackson L."/>
            <person name="Mathew T."/>
            <person name="Pu L."/>
            <person name="Thornton R."/>
            <person name="Saada N."/>
            <person name="Wilczek-Boney K.B."/>
            <person name="Lee S."/>
            <person name="Kovar C."/>
            <person name="Wu Y."/>
            <person name="Scherer S.E."/>
            <person name="Worley K.C."/>
            <person name="Muzny D.M."/>
            <person name="Gibbs R."/>
        </authorList>
    </citation>
    <scope>NUCLEOTIDE SEQUENCE</scope>
    <source>
        <strain evidence="3">Brora</strain>
    </source>
</reference>
<protein>
    <submittedName>
        <fullName evidence="2">Uncharacterized protein</fullName>
    </submittedName>
</protein>
<dbReference type="AlphaFoldDB" id="T1JM10"/>
<sequence length="115" mass="13322">MSPEGCESNGTQHEQPQTIHFKATKQCNETFFILQLAMPTEKLRAAPRKDEERPRSAITRTEGKRGSNFILRKSNDSNRDIFFNYNSRELEKARKSPSGSIRISFARIKHFSEFN</sequence>
<dbReference type="EMBL" id="JH431869">
    <property type="status" value="NOT_ANNOTATED_CDS"/>
    <property type="molecule type" value="Genomic_DNA"/>
</dbReference>
<evidence type="ECO:0000313" key="3">
    <source>
        <dbReference type="Proteomes" id="UP000014500"/>
    </source>
</evidence>
<dbReference type="HOGENOM" id="CLU_2111927_0_0_1"/>
<feature type="compositionally biased region" description="Basic and acidic residues" evidence="1">
    <location>
        <begin position="43"/>
        <end position="65"/>
    </location>
</feature>
<proteinExistence type="predicted"/>
<evidence type="ECO:0000313" key="2">
    <source>
        <dbReference type="EnsemblMetazoa" id="SMAR014890-PA"/>
    </source>
</evidence>
<name>T1JM10_STRMM</name>
<dbReference type="Proteomes" id="UP000014500">
    <property type="component" value="Unassembled WGS sequence"/>
</dbReference>
<keyword evidence="3" id="KW-1185">Reference proteome</keyword>
<dbReference type="EnsemblMetazoa" id="SMAR014890-RA">
    <property type="protein sequence ID" value="SMAR014890-PA"/>
    <property type="gene ID" value="SMAR014890"/>
</dbReference>
<reference evidence="2" key="2">
    <citation type="submission" date="2015-02" db="UniProtKB">
        <authorList>
            <consortium name="EnsemblMetazoa"/>
        </authorList>
    </citation>
    <scope>IDENTIFICATION</scope>
</reference>
<feature type="region of interest" description="Disordered" evidence="1">
    <location>
        <begin position="43"/>
        <end position="66"/>
    </location>
</feature>
<organism evidence="2 3">
    <name type="scientific">Strigamia maritima</name>
    <name type="common">European centipede</name>
    <name type="synonym">Geophilus maritimus</name>
    <dbReference type="NCBI Taxonomy" id="126957"/>
    <lineage>
        <taxon>Eukaryota</taxon>
        <taxon>Metazoa</taxon>
        <taxon>Ecdysozoa</taxon>
        <taxon>Arthropoda</taxon>
        <taxon>Myriapoda</taxon>
        <taxon>Chilopoda</taxon>
        <taxon>Pleurostigmophora</taxon>
        <taxon>Geophilomorpha</taxon>
        <taxon>Linotaeniidae</taxon>
        <taxon>Strigamia</taxon>
    </lineage>
</organism>
<accession>T1JM10</accession>
<evidence type="ECO:0000256" key="1">
    <source>
        <dbReference type="SAM" id="MobiDB-lite"/>
    </source>
</evidence>